<proteinExistence type="predicted"/>
<sequence length="114" mass="12528">MKLCELDQIGCKLTDEPCAVFSRAGHIDSSAARSFGDNNVEANNLGISLYEHLDRGATPFCDSRFGTTGDVYQWNSGLRCDVILKEVQICFSVSDLCALDLVVVIVSHKVKVRM</sequence>
<protein>
    <submittedName>
        <fullName evidence="1">Uncharacterized protein</fullName>
    </submittedName>
</protein>
<accession>A0A2Z7BQR4</accession>
<evidence type="ECO:0000313" key="1">
    <source>
        <dbReference type="EMBL" id="KZV36982.1"/>
    </source>
</evidence>
<organism evidence="1 2">
    <name type="scientific">Dorcoceras hygrometricum</name>
    <dbReference type="NCBI Taxonomy" id="472368"/>
    <lineage>
        <taxon>Eukaryota</taxon>
        <taxon>Viridiplantae</taxon>
        <taxon>Streptophyta</taxon>
        <taxon>Embryophyta</taxon>
        <taxon>Tracheophyta</taxon>
        <taxon>Spermatophyta</taxon>
        <taxon>Magnoliopsida</taxon>
        <taxon>eudicotyledons</taxon>
        <taxon>Gunneridae</taxon>
        <taxon>Pentapetalae</taxon>
        <taxon>asterids</taxon>
        <taxon>lamiids</taxon>
        <taxon>Lamiales</taxon>
        <taxon>Gesneriaceae</taxon>
        <taxon>Didymocarpoideae</taxon>
        <taxon>Trichosporeae</taxon>
        <taxon>Loxocarpinae</taxon>
        <taxon>Dorcoceras</taxon>
    </lineage>
</organism>
<evidence type="ECO:0000313" key="2">
    <source>
        <dbReference type="Proteomes" id="UP000250235"/>
    </source>
</evidence>
<dbReference type="EMBL" id="KV003174">
    <property type="protein sequence ID" value="KZV36982.1"/>
    <property type="molecule type" value="Genomic_DNA"/>
</dbReference>
<gene>
    <name evidence="1" type="ORF">F511_15412</name>
</gene>
<name>A0A2Z7BQR4_9LAMI</name>
<reference evidence="1 2" key="1">
    <citation type="journal article" date="2015" name="Proc. Natl. Acad. Sci. U.S.A.">
        <title>The resurrection genome of Boea hygrometrica: A blueprint for survival of dehydration.</title>
        <authorList>
            <person name="Xiao L."/>
            <person name="Yang G."/>
            <person name="Zhang L."/>
            <person name="Yang X."/>
            <person name="Zhao S."/>
            <person name="Ji Z."/>
            <person name="Zhou Q."/>
            <person name="Hu M."/>
            <person name="Wang Y."/>
            <person name="Chen M."/>
            <person name="Xu Y."/>
            <person name="Jin H."/>
            <person name="Xiao X."/>
            <person name="Hu G."/>
            <person name="Bao F."/>
            <person name="Hu Y."/>
            <person name="Wan P."/>
            <person name="Li L."/>
            <person name="Deng X."/>
            <person name="Kuang T."/>
            <person name="Xiang C."/>
            <person name="Zhu J.K."/>
            <person name="Oliver M.J."/>
            <person name="He Y."/>
        </authorList>
    </citation>
    <scope>NUCLEOTIDE SEQUENCE [LARGE SCALE GENOMIC DNA]</scope>
    <source>
        <strain evidence="2">cv. XS01</strain>
    </source>
</reference>
<keyword evidence="2" id="KW-1185">Reference proteome</keyword>
<dbReference type="Proteomes" id="UP000250235">
    <property type="component" value="Unassembled WGS sequence"/>
</dbReference>
<dbReference type="AlphaFoldDB" id="A0A2Z7BQR4"/>